<evidence type="ECO:0000256" key="1">
    <source>
        <dbReference type="SAM" id="MobiDB-lite"/>
    </source>
</evidence>
<gene>
    <name evidence="2" type="ORF">TKK_014921</name>
</gene>
<feature type="region of interest" description="Disordered" evidence="1">
    <location>
        <begin position="207"/>
        <end position="252"/>
    </location>
</feature>
<evidence type="ECO:0000313" key="2">
    <source>
        <dbReference type="EMBL" id="KAL3390102.1"/>
    </source>
</evidence>
<comment type="caution">
    <text evidence="2">The sequence shown here is derived from an EMBL/GenBank/DDBJ whole genome shotgun (WGS) entry which is preliminary data.</text>
</comment>
<proteinExistence type="predicted"/>
<reference evidence="2 3" key="1">
    <citation type="journal article" date="2024" name="bioRxiv">
        <title>A reference genome for Trichogramma kaykai: A tiny desert-dwelling parasitoid wasp with competing sex-ratio distorters.</title>
        <authorList>
            <person name="Culotta J."/>
            <person name="Lindsey A.R."/>
        </authorList>
    </citation>
    <scope>NUCLEOTIDE SEQUENCE [LARGE SCALE GENOMIC DNA]</scope>
    <source>
        <strain evidence="2 3">KSX58</strain>
    </source>
</reference>
<organism evidence="2 3">
    <name type="scientific">Trichogramma kaykai</name>
    <dbReference type="NCBI Taxonomy" id="54128"/>
    <lineage>
        <taxon>Eukaryota</taxon>
        <taxon>Metazoa</taxon>
        <taxon>Ecdysozoa</taxon>
        <taxon>Arthropoda</taxon>
        <taxon>Hexapoda</taxon>
        <taxon>Insecta</taxon>
        <taxon>Pterygota</taxon>
        <taxon>Neoptera</taxon>
        <taxon>Endopterygota</taxon>
        <taxon>Hymenoptera</taxon>
        <taxon>Apocrita</taxon>
        <taxon>Proctotrupomorpha</taxon>
        <taxon>Chalcidoidea</taxon>
        <taxon>Trichogrammatidae</taxon>
        <taxon>Trichogramma</taxon>
    </lineage>
</organism>
<feature type="compositionally biased region" description="Low complexity" evidence="1">
    <location>
        <begin position="231"/>
        <end position="252"/>
    </location>
</feature>
<dbReference type="Proteomes" id="UP001627154">
    <property type="component" value="Unassembled WGS sequence"/>
</dbReference>
<evidence type="ECO:0000313" key="3">
    <source>
        <dbReference type="Proteomes" id="UP001627154"/>
    </source>
</evidence>
<sequence length="307" mass="33791">MNSFNWPPGPLASTRPVTFVFSSSGSLVAAMAVLCPCAYDDQSREAPGAPACTYSRTARSCMYTASRSSLSLERARGLAKSNSSVDVSQGCHSGRVRHTRDSELAPPIYDYVLRCAARGFRSREFGKRLSALERRGASTSLRTETCSTTLGGYTHFSLALYSTSRPLSYCVDVCVYTSISTCIGLALRYRGGSRCCIEALPRRTKDNTQKRQALDFPPERERPAAARRRSSILLRSSESTSTTPRRSSSSSSSSTVTSLIIIIIILSKASLLKNGINSSGNEKFCFRPRAKLYHTELWHLSEYKIEK</sequence>
<feature type="compositionally biased region" description="Basic and acidic residues" evidence="1">
    <location>
        <begin position="207"/>
        <end position="224"/>
    </location>
</feature>
<keyword evidence="3" id="KW-1185">Reference proteome</keyword>
<dbReference type="EMBL" id="JBJJXI010000121">
    <property type="protein sequence ID" value="KAL3390102.1"/>
    <property type="molecule type" value="Genomic_DNA"/>
</dbReference>
<accession>A0ABD2WC89</accession>
<protein>
    <submittedName>
        <fullName evidence="2">Uncharacterized protein</fullName>
    </submittedName>
</protein>
<name>A0ABD2WC89_9HYME</name>
<dbReference type="AlphaFoldDB" id="A0ABD2WC89"/>